<evidence type="ECO:0000313" key="2">
    <source>
        <dbReference type="Proteomes" id="UP000251647"/>
    </source>
</evidence>
<evidence type="ECO:0000313" key="1">
    <source>
        <dbReference type="EMBL" id="SPY28408.1"/>
    </source>
</evidence>
<sequence>MHSNRMQTVTQSIQNGLITHITLTKLVSYTALIRCFIKQFGIARLSEIAINLSIYLT</sequence>
<dbReference type="Proteomes" id="UP000251647">
    <property type="component" value="Unassembled WGS sequence"/>
</dbReference>
<dbReference type="AlphaFoldDB" id="A0A2X1WBT1"/>
<protein>
    <submittedName>
        <fullName evidence="1">Uncharacterized protein</fullName>
    </submittedName>
</protein>
<proteinExistence type="predicted"/>
<organism evidence="1 2">
    <name type="scientific">Photobacterium damselae</name>
    <dbReference type="NCBI Taxonomy" id="38293"/>
    <lineage>
        <taxon>Bacteria</taxon>
        <taxon>Pseudomonadati</taxon>
        <taxon>Pseudomonadota</taxon>
        <taxon>Gammaproteobacteria</taxon>
        <taxon>Vibrionales</taxon>
        <taxon>Vibrionaceae</taxon>
        <taxon>Photobacterium</taxon>
    </lineage>
</organism>
<name>A0A2X1WBT1_PHODM</name>
<dbReference type="EMBL" id="UATL01000001">
    <property type="protein sequence ID" value="SPY28408.1"/>
    <property type="molecule type" value="Genomic_DNA"/>
</dbReference>
<gene>
    <name evidence="1" type="ORF">NCTC11647_01498</name>
</gene>
<reference evidence="1 2" key="1">
    <citation type="submission" date="2018-06" db="EMBL/GenBank/DDBJ databases">
        <authorList>
            <consortium name="Pathogen Informatics"/>
            <person name="Doyle S."/>
        </authorList>
    </citation>
    <scope>NUCLEOTIDE SEQUENCE [LARGE SCALE GENOMIC DNA]</scope>
    <source>
        <strain evidence="1 2">NCTC11647</strain>
    </source>
</reference>
<accession>A0A2X1WBT1</accession>